<protein>
    <submittedName>
        <fullName evidence="9">Microcin C transport system permease protein</fullName>
    </submittedName>
</protein>
<organism evidence="9 10">
    <name type="scientific">Polynucleobacter victoriensis</name>
    <dbReference type="NCBI Taxonomy" id="2049319"/>
    <lineage>
        <taxon>Bacteria</taxon>
        <taxon>Pseudomonadati</taxon>
        <taxon>Pseudomonadota</taxon>
        <taxon>Betaproteobacteria</taxon>
        <taxon>Burkholderiales</taxon>
        <taxon>Burkholderiaceae</taxon>
        <taxon>Polynucleobacter</taxon>
    </lineage>
</organism>
<dbReference type="GO" id="GO:0055085">
    <property type="term" value="P:transmembrane transport"/>
    <property type="evidence" value="ECO:0007669"/>
    <property type="project" value="InterPro"/>
</dbReference>
<keyword evidence="6 7" id="KW-0472">Membrane</keyword>
<dbReference type="OrthoDB" id="9803623at2"/>
<dbReference type="PANTHER" id="PTHR30465">
    <property type="entry name" value="INNER MEMBRANE ABC TRANSPORTER"/>
    <property type="match status" value="1"/>
</dbReference>
<keyword evidence="2 7" id="KW-0813">Transport</keyword>
<feature type="transmembrane region" description="Helical" evidence="7">
    <location>
        <begin position="12"/>
        <end position="34"/>
    </location>
</feature>
<sequence length="359" mass="39792">MNGALFRYIFKRVLLMIPTLLGVITLTFAVIQFVPGGPVEQMMLELKGRGEASVGAGESSGGGATYRGRQGVDEERLKEIKALYGFDKPVHERYFHMLKRFAMFDLGQSYYQHKSVWELVLSKMPVSISLGLWTFLITYLISIPLGIKKAVRAGTRFDTATSVVILIGYAIPGFVLGVLLLVLFGGGSFLQLFPLRGLTSDNWAQLSLIGKVMDYLWHLVLPITASVLGSFAVITILTKNSFLEEIRKQYVITARAKGLSEDRVLWKHVFRNAMIPLVTGFPSAFIGAFFTGSLLIETLFSLDGLGLLSYEAVIRRDYPLVLGTLYLFTLIGLVTKLISDIAYVLVDPRIQFDSQGGRA</sequence>
<dbReference type="InterPro" id="IPR000515">
    <property type="entry name" value="MetI-like"/>
</dbReference>
<dbReference type="RefSeq" id="WP_088812075.1">
    <property type="nucleotide sequence ID" value="NZ_FYEX01000001.1"/>
</dbReference>
<evidence type="ECO:0000256" key="4">
    <source>
        <dbReference type="ARBA" id="ARBA00022692"/>
    </source>
</evidence>
<feature type="transmembrane region" description="Helical" evidence="7">
    <location>
        <begin position="215"/>
        <end position="238"/>
    </location>
</feature>
<keyword evidence="10" id="KW-1185">Reference proteome</keyword>
<evidence type="ECO:0000256" key="5">
    <source>
        <dbReference type="ARBA" id="ARBA00022989"/>
    </source>
</evidence>
<evidence type="ECO:0000256" key="1">
    <source>
        <dbReference type="ARBA" id="ARBA00004651"/>
    </source>
</evidence>
<dbReference type="PROSITE" id="PS50928">
    <property type="entry name" value="ABC_TM1"/>
    <property type="match status" value="1"/>
</dbReference>
<evidence type="ECO:0000313" key="10">
    <source>
        <dbReference type="Proteomes" id="UP000197215"/>
    </source>
</evidence>
<dbReference type="InterPro" id="IPR035906">
    <property type="entry name" value="MetI-like_sf"/>
</dbReference>
<dbReference type="Proteomes" id="UP000197215">
    <property type="component" value="Unassembled WGS sequence"/>
</dbReference>
<evidence type="ECO:0000259" key="8">
    <source>
        <dbReference type="PROSITE" id="PS50928"/>
    </source>
</evidence>
<dbReference type="AlphaFoldDB" id="A0A212T2V0"/>
<keyword evidence="3" id="KW-1003">Cell membrane</keyword>
<feature type="domain" description="ABC transmembrane type-1" evidence="8">
    <location>
        <begin position="124"/>
        <end position="339"/>
    </location>
</feature>
<keyword evidence="4 7" id="KW-0812">Transmembrane</keyword>
<dbReference type="PANTHER" id="PTHR30465:SF66">
    <property type="entry name" value="INNER MEMBRANE ABC TRANSPORTER PERMEASE PROTEIN YEJB"/>
    <property type="match status" value="1"/>
</dbReference>
<dbReference type="GO" id="GO:0005886">
    <property type="term" value="C:plasma membrane"/>
    <property type="evidence" value="ECO:0007669"/>
    <property type="project" value="UniProtKB-SubCell"/>
</dbReference>
<dbReference type="EMBL" id="FYEX01000001">
    <property type="protein sequence ID" value="SNC60176.1"/>
    <property type="molecule type" value="Genomic_DNA"/>
</dbReference>
<name>A0A212T2V0_9BURK</name>
<evidence type="ECO:0000256" key="6">
    <source>
        <dbReference type="ARBA" id="ARBA00023136"/>
    </source>
</evidence>
<dbReference type="CDD" id="cd06261">
    <property type="entry name" value="TM_PBP2"/>
    <property type="match status" value="1"/>
</dbReference>
<evidence type="ECO:0000256" key="2">
    <source>
        <dbReference type="ARBA" id="ARBA00022448"/>
    </source>
</evidence>
<dbReference type="NCBIfam" id="NF011712">
    <property type="entry name" value="PRK15133.1"/>
    <property type="match status" value="1"/>
</dbReference>
<comment type="subcellular location">
    <subcellularLocation>
        <location evidence="1 7">Cell membrane</location>
        <topology evidence="1 7">Multi-pass membrane protein</topology>
    </subcellularLocation>
</comment>
<evidence type="ECO:0000256" key="7">
    <source>
        <dbReference type="RuleBase" id="RU363032"/>
    </source>
</evidence>
<evidence type="ECO:0000313" key="9">
    <source>
        <dbReference type="EMBL" id="SNC60176.1"/>
    </source>
</evidence>
<proteinExistence type="inferred from homology"/>
<dbReference type="Gene3D" id="1.10.3720.10">
    <property type="entry name" value="MetI-like"/>
    <property type="match status" value="1"/>
</dbReference>
<feature type="transmembrane region" description="Helical" evidence="7">
    <location>
        <begin position="320"/>
        <end position="346"/>
    </location>
</feature>
<feature type="transmembrane region" description="Helical" evidence="7">
    <location>
        <begin position="273"/>
        <end position="300"/>
    </location>
</feature>
<feature type="transmembrane region" description="Helical" evidence="7">
    <location>
        <begin position="159"/>
        <end position="184"/>
    </location>
</feature>
<reference evidence="10" key="1">
    <citation type="submission" date="2017-06" db="EMBL/GenBank/DDBJ databases">
        <authorList>
            <person name="Varghese N."/>
            <person name="Submissions S."/>
        </authorList>
    </citation>
    <scope>NUCLEOTIDE SEQUENCE [LARGE SCALE GENOMIC DNA]</scope>
    <source>
        <strain evidence="10">MWH-VicM1</strain>
    </source>
</reference>
<gene>
    <name evidence="9" type="ORF">SAMN06295916_0222</name>
</gene>
<keyword evidence="5 7" id="KW-1133">Transmembrane helix</keyword>
<dbReference type="GO" id="GO:0042884">
    <property type="term" value="P:microcin transport"/>
    <property type="evidence" value="ECO:0007669"/>
    <property type="project" value="TreeGrafter"/>
</dbReference>
<comment type="similarity">
    <text evidence="7">Belongs to the binding-protein-dependent transport system permease family.</text>
</comment>
<accession>A0A212T2V0</accession>
<feature type="transmembrane region" description="Helical" evidence="7">
    <location>
        <begin position="126"/>
        <end position="147"/>
    </location>
</feature>
<dbReference type="Pfam" id="PF00528">
    <property type="entry name" value="BPD_transp_1"/>
    <property type="match status" value="1"/>
</dbReference>
<dbReference type="SUPFAM" id="SSF161098">
    <property type="entry name" value="MetI-like"/>
    <property type="match status" value="1"/>
</dbReference>
<evidence type="ECO:0000256" key="3">
    <source>
        <dbReference type="ARBA" id="ARBA00022475"/>
    </source>
</evidence>